<keyword evidence="3" id="KW-1185">Reference proteome</keyword>
<name>R9PQ46_AGAAL</name>
<evidence type="ECO:0000256" key="1">
    <source>
        <dbReference type="SAM" id="Phobius"/>
    </source>
</evidence>
<evidence type="ECO:0000313" key="2">
    <source>
        <dbReference type="EMBL" id="GAD03398.1"/>
    </source>
</evidence>
<keyword evidence="1" id="KW-0812">Transmembrane</keyword>
<protein>
    <submittedName>
        <fullName evidence="2">Uncharacterized protein</fullName>
    </submittedName>
</protein>
<reference evidence="2" key="1">
    <citation type="journal article" date="2013" name="Genome Announc.">
        <title>Draft Genome Sequence of Agarivorans albus Strain MKT 106T, an Agarolytic Marine Bacterium.</title>
        <authorList>
            <person name="Yasuike M."/>
            <person name="Nakamura Y."/>
            <person name="Kai W."/>
            <person name="Fujiwara A."/>
            <person name="Fukui Y."/>
            <person name="Satomi M."/>
            <person name="Sano M."/>
        </authorList>
    </citation>
    <scope>NUCLEOTIDE SEQUENCE [LARGE SCALE GENOMIC DNA]</scope>
</reference>
<proteinExistence type="predicted"/>
<keyword evidence="1" id="KW-0472">Membrane</keyword>
<feature type="transmembrane region" description="Helical" evidence="1">
    <location>
        <begin position="12"/>
        <end position="36"/>
    </location>
</feature>
<keyword evidence="1" id="KW-1133">Transmembrane helix</keyword>
<dbReference type="EMBL" id="BARX01000027">
    <property type="protein sequence ID" value="GAD03398.1"/>
    <property type="molecule type" value="Genomic_DNA"/>
</dbReference>
<organism evidence="2 3">
    <name type="scientific">Agarivorans albus MKT 106</name>
    <dbReference type="NCBI Taxonomy" id="1331007"/>
    <lineage>
        <taxon>Bacteria</taxon>
        <taxon>Pseudomonadati</taxon>
        <taxon>Pseudomonadota</taxon>
        <taxon>Gammaproteobacteria</taxon>
        <taxon>Alteromonadales</taxon>
        <taxon>Alteromonadaceae</taxon>
        <taxon>Agarivorans</taxon>
    </lineage>
</organism>
<accession>R9PQ46</accession>
<gene>
    <name evidence="2" type="ORF">AALB_3478</name>
</gene>
<sequence length="150" mass="16638">MITNWLKQKLVYIGASCQLTLFKAITLSLVLLSGAACTQDNKSLQVRDEVVGVVGGETVTYMRYNTEEQPCITLWLENADVSKTLCKYTDQQGNTVDVRTDVAAVDYLSPTFTADGLEVILDLISYYLDCRISLTESTIGEPVCTFKDMD</sequence>
<evidence type="ECO:0000313" key="3">
    <source>
        <dbReference type="Proteomes" id="UP000014461"/>
    </source>
</evidence>
<comment type="caution">
    <text evidence="2">The sequence shown here is derived from an EMBL/GenBank/DDBJ whole genome shotgun (WGS) entry which is preliminary data.</text>
</comment>
<dbReference type="AlphaFoldDB" id="R9PQ46"/>
<dbReference type="OrthoDB" id="6386010at2"/>
<dbReference type="RefSeq" id="WP_016403165.1">
    <property type="nucleotide sequence ID" value="NZ_BARX01000027.1"/>
</dbReference>
<dbReference type="Proteomes" id="UP000014461">
    <property type="component" value="Unassembled WGS sequence"/>
</dbReference>